<dbReference type="EMBL" id="JARQZJ010000094">
    <property type="protein sequence ID" value="KAK9884964.1"/>
    <property type="molecule type" value="Genomic_DNA"/>
</dbReference>
<dbReference type="Proteomes" id="UP001431783">
    <property type="component" value="Unassembled WGS sequence"/>
</dbReference>
<protein>
    <submittedName>
        <fullName evidence="1">Uncharacterized protein</fullName>
    </submittedName>
</protein>
<name>A0AAW1UVQ0_9CUCU</name>
<keyword evidence="2" id="KW-1185">Reference proteome</keyword>
<proteinExistence type="predicted"/>
<evidence type="ECO:0000313" key="1">
    <source>
        <dbReference type="EMBL" id="KAK9884964.1"/>
    </source>
</evidence>
<accession>A0AAW1UVQ0</accession>
<gene>
    <name evidence="1" type="ORF">WA026_009199</name>
</gene>
<comment type="caution">
    <text evidence="1">The sequence shown here is derived from an EMBL/GenBank/DDBJ whole genome shotgun (WGS) entry which is preliminary data.</text>
</comment>
<dbReference type="AlphaFoldDB" id="A0AAW1UVQ0"/>
<sequence length="93" mass="10933">MTAYRAAEHSAHILYPTTTSFDFFAKIGWAYDLKTTSQKLIKKRTVRTGCDNHIWGWDKDQTKDDTEGAKIKNKIQNKVLNDRKEERRNEINM</sequence>
<reference evidence="1 2" key="1">
    <citation type="submission" date="2023-03" db="EMBL/GenBank/DDBJ databases">
        <title>Genome insight into feeding habits of ladybird beetles.</title>
        <authorList>
            <person name="Li H.-S."/>
            <person name="Huang Y.-H."/>
            <person name="Pang H."/>
        </authorList>
    </citation>
    <scope>NUCLEOTIDE SEQUENCE [LARGE SCALE GENOMIC DNA]</scope>
    <source>
        <strain evidence="1">SYSU_2023b</strain>
        <tissue evidence="1">Whole body</tissue>
    </source>
</reference>
<evidence type="ECO:0000313" key="2">
    <source>
        <dbReference type="Proteomes" id="UP001431783"/>
    </source>
</evidence>
<organism evidence="1 2">
    <name type="scientific">Henosepilachna vigintioctopunctata</name>
    <dbReference type="NCBI Taxonomy" id="420089"/>
    <lineage>
        <taxon>Eukaryota</taxon>
        <taxon>Metazoa</taxon>
        <taxon>Ecdysozoa</taxon>
        <taxon>Arthropoda</taxon>
        <taxon>Hexapoda</taxon>
        <taxon>Insecta</taxon>
        <taxon>Pterygota</taxon>
        <taxon>Neoptera</taxon>
        <taxon>Endopterygota</taxon>
        <taxon>Coleoptera</taxon>
        <taxon>Polyphaga</taxon>
        <taxon>Cucujiformia</taxon>
        <taxon>Coccinelloidea</taxon>
        <taxon>Coccinellidae</taxon>
        <taxon>Epilachninae</taxon>
        <taxon>Epilachnini</taxon>
        <taxon>Henosepilachna</taxon>
    </lineage>
</organism>